<name>A0A319FEV0_ASPSB</name>
<reference evidence="3 4" key="1">
    <citation type="submission" date="2018-02" db="EMBL/GenBank/DDBJ databases">
        <title>The genomes of Aspergillus section Nigri reveals drivers in fungal speciation.</title>
        <authorList>
            <consortium name="DOE Joint Genome Institute"/>
            <person name="Vesth T.C."/>
            <person name="Nybo J."/>
            <person name="Theobald S."/>
            <person name="Brandl J."/>
            <person name="Frisvad J.C."/>
            <person name="Nielsen K.F."/>
            <person name="Lyhne E.K."/>
            <person name="Kogle M.E."/>
            <person name="Kuo A."/>
            <person name="Riley R."/>
            <person name="Clum A."/>
            <person name="Nolan M."/>
            <person name="Lipzen A."/>
            <person name="Salamov A."/>
            <person name="Henrissat B."/>
            <person name="Wiebenga A."/>
            <person name="De vries R.P."/>
            <person name="Grigoriev I.V."/>
            <person name="Mortensen U.H."/>
            <person name="Andersen M.R."/>
            <person name="Baker S.E."/>
        </authorList>
    </citation>
    <scope>NUCLEOTIDE SEQUENCE [LARGE SCALE GENOMIC DNA]</scope>
    <source>
        <strain evidence="3 4">CBS 121057</strain>
    </source>
</reference>
<keyword evidence="4" id="KW-1185">Reference proteome</keyword>
<protein>
    <submittedName>
        <fullName evidence="3">Purine and uridine phosphorylase</fullName>
    </submittedName>
</protein>
<dbReference type="STRING" id="1448318.A0A319FEV0"/>
<feature type="region of interest" description="Disordered" evidence="1">
    <location>
        <begin position="592"/>
        <end position="643"/>
    </location>
</feature>
<dbReference type="VEuPathDB" id="FungiDB:BO78DRAFT_447831"/>
<dbReference type="AlphaFoldDB" id="A0A319FEV0"/>
<dbReference type="EMBL" id="KZ826360">
    <property type="protein sequence ID" value="PYI05183.1"/>
    <property type="molecule type" value="Genomic_DNA"/>
</dbReference>
<dbReference type="SUPFAM" id="SSF53167">
    <property type="entry name" value="Purine and uridine phosphorylases"/>
    <property type="match status" value="1"/>
</dbReference>
<feature type="domain" description="Nucleoside phosphorylase" evidence="2">
    <location>
        <begin position="836"/>
        <end position="932"/>
    </location>
</feature>
<dbReference type="GO" id="GO:0003824">
    <property type="term" value="F:catalytic activity"/>
    <property type="evidence" value="ECO:0007669"/>
    <property type="project" value="InterPro"/>
</dbReference>
<dbReference type="InterPro" id="IPR053137">
    <property type="entry name" value="NLR-like"/>
</dbReference>
<feature type="compositionally biased region" description="Polar residues" evidence="1">
    <location>
        <begin position="623"/>
        <end position="640"/>
    </location>
</feature>
<feature type="region of interest" description="Disordered" evidence="1">
    <location>
        <begin position="951"/>
        <end position="994"/>
    </location>
</feature>
<dbReference type="PANTHER" id="PTHR46082">
    <property type="entry name" value="ATP/GTP-BINDING PROTEIN-RELATED"/>
    <property type="match status" value="1"/>
</dbReference>
<organism evidence="3 4">
    <name type="scientific">Aspergillus sclerotiicarbonarius (strain CBS 121057 / IBT 28362)</name>
    <dbReference type="NCBI Taxonomy" id="1448318"/>
    <lineage>
        <taxon>Eukaryota</taxon>
        <taxon>Fungi</taxon>
        <taxon>Dikarya</taxon>
        <taxon>Ascomycota</taxon>
        <taxon>Pezizomycotina</taxon>
        <taxon>Eurotiomycetes</taxon>
        <taxon>Eurotiomycetidae</taxon>
        <taxon>Eurotiales</taxon>
        <taxon>Aspergillaceae</taxon>
        <taxon>Aspergillus</taxon>
        <taxon>Aspergillus subgen. Circumdati</taxon>
    </lineage>
</organism>
<proteinExistence type="predicted"/>
<evidence type="ECO:0000313" key="3">
    <source>
        <dbReference type="EMBL" id="PYI05183.1"/>
    </source>
</evidence>
<feature type="non-terminal residue" evidence="3">
    <location>
        <position position="1"/>
    </location>
</feature>
<accession>A0A319FEV0</accession>
<dbReference type="InterPro" id="IPR000845">
    <property type="entry name" value="Nucleoside_phosphorylase_d"/>
</dbReference>
<evidence type="ECO:0000256" key="1">
    <source>
        <dbReference type="SAM" id="MobiDB-lite"/>
    </source>
</evidence>
<dbReference type="Gene3D" id="3.40.50.1580">
    <property type="entry name" value="Nucleoside phosphorylase domain"/>
    <property type="match status" value="1"/>
</dbReference>
<dbReference type="InterPro" id="IPR035994">
    <property type="entry name" value="Nucleoside_phosphorylase_sf"/>
</dbReference>
<dbReference type="Pfam" id="PF01048">
    <property type="entry name" value="PNP_UDP_1"/>
    <property type="match status" value="1"/>
</dbReference>
<dbReference type="OrthoDB" id="1658288at2759"/>
<sequence length="994" mass="109780">YMKQTWPSTGRDVLSLVKAVVSGITLAEGTRLRCFRRSSTDEDPSNRMYFDIQGTGPAIAEIGEQVAWMASALRTSPYKGTVTYSKPNIWQINVHNPQTVQFEVTVDMQEGPQSTPAMNGQCWHRLMSSPVVVEGFPIRRRQAPVSDGLEMSLDMLAKLVDTTRVSTFDGKSLLKGFSALAMATHRTRDTVMWHFIHEDGGRISHLRSEGFDGVSLASHDLEGARHIVGWCPEMKLFAGQRGASYNIKNTGLPHLTNEGGPLSHATISTGRIIADGTGPIVGQRDIRTPRTSFIKKLKWIFEKYVVLWDVGDQRGWLVNGASALLHLVRTSINEDCTDSKFESVMLVDEHQLHEATRPYQWDSALETLLHPRNRSIQIYEEDESLTTFQDRVEDYFFLLEQAIDHQIRATSQPGAANKQPRSLLDGWDFRDLVLERDPITPRQTTLAQEGRSWVDLTRSIRAVTLFGRGFGEICRPVDGPCAAWDRVPTGRCYLTASALDLNNIAEAYGDPYSDPVKLTHGLLWCATQPGHGHPFRADEPQSWGGAHVLVPIAMRNEAPKATGACLKAGAAVFGFNPNEAWFWGDYGIPTRNPESKPAVEQDGGLFGPPPEDSGIGESLGPSRPSSARHSSQKGTSQTDEGSADMPLLAKDYTVGIFCALHLELKAVRVLFDEAFEPVGVAAEDPYQYALGRIAEHNVVSVCLPHGTYGTNAAANCISNLNRSFPDRRFCLLVGIGAGVPSAHNDIRLGDVVVSTPRGRYPGVLQYDMTKSLDSGVSQLNGCLFPPPTHLMCAISNLESDPSISSPQLLEQYIRQIEALQLQYQHPGLESDRLFPATYPHQQPYDSCDGCHPANEIRRPPRATPHPRIHYGVIASGNQVIRSAHTRDQLAHEHNVLCFEMEGAGIMNVFPCLVIRGICDYADSHKNKGWQNYAAATAAAYAKLLLTRVRTDDDYGNRDGDDSSGSDMIAGGMKRRRERSPDQSSSFSAKRRLTR</sequence>
<dbReference type="Proteomes" id="UP000248423">
    <property type="component" value="Unassembled WGS sequence"/>
</dbReference>
<feature type="compositionally biased region" description="Basic and acidic residues" evidence="1">
    <location>
        <begin position="951"/>
        <end position="960"/>
    </location>
</feature>
<dbReference type="GO" id="GO:0009116">
    <property type="term" value="P:nucleoside metabolic process"/>
    <property type="evidence" value="ECO:0007669"/>
    <property type="project" value="InterPro"/>
</dbReference>
<dbReference type="PANTHER" id="PTHR46082:SF11">
    <property type="entry name" value="AAA+ ATPASE DOMAIN-CONTAINING PROTEIN-RELATED"/>
    <property type="match status" value="1"/>
</dbReference>
<evidence type="ECO:0000259" key="2">
    <source>
        <dbReference type="Pfam" id="PF01048"/>
    </source>
</evidence>
<gene>
    <name evidence="3" type="ORF">BO78DRAFT_447831</name>
</gene>
<evidence type="ECO:0000313" key="4">
    <source>
        <dbReference type="Proteomes" id="UP000248423"/>
    </source>
</evidence>